<dbReference type="SFLD" id="SFLDS00029">
    <property type="entry name" value="Radical_SAM"/>
    <property type="match status" value="1"/>
</dbReference>
<dbReference type="OrthoDB" id="9806827at2"/>
<sequence length="615" mass="71176">MNLEKNLDRILLRVSKPTRYTGNELNSVKKVEGEFKVRVALAFPDVYEVGMSHLGLRILYHLLNEREDVFAERVFAPWVDFEEQMRKEKIPLFSLESKTPLKKFDFIGFSLQYEMSYSNILNMLELSGIPIKSKDRKDNDPLIMAGGPCAFNPEPLSDIIDFFVIGEAEEVIHEIIDLYVYSRSKNNFNRTDFLLKLARIEGIYVPSLYEPVYNENGTLKEIKPLYKNLPSKIKKRVVKDLDKAYYPTKIIVPYMDIVHDRAVLEIFRGCTRGCRFCQAGMIYRPVREKNVKTLHNLAKRIIENTGYEEVSLASLSTSDYSSLRELVEILTDEFRDCAVGLSLPSLRIDSFTIDIAKKIQEIKKTGLTFAPEAGTQRLRNVINKGVTEEDLLCSVRGAFLAGWNNVKLYFMIGLPTETYEDLAGIADLAKGVIREYREIKGNTKGVQVTVSTSVFVPKPFTPFQWESQIPLQEVENRQNFLKKNLKGPGINYNWHDRYLSYLEAVFSRGDRKLGEVLIKAHEKGCKFDGWNELFSFEKWMEAFKDAKIDPDFYALREREEKEFFPWEIIDPGIDREFLWEERKKAFRGEITPDCRFNRCNNCGILKLRKGINCGI</sequence>
<dbReference type="PANTHER" id="PTHR42731">
    <property type="entry name" value="SLL1084 PROTEIN"/>
    <property type="match status" value="1"/>
</dbReference>
<protein>
    <recommendedName>
        <fullName evidence="1">Radical SAM core domain-containing protein</fullName>
    </recommendedName>
</protein>
<evidence type="ECO:0000259" key="1">
    <source>
        <dbReference type="PROSITE" id="PS51918"/>
    </source>
</evidence>
<dbReference type="Pfam" id="PF04055">
    <property type="entry name" value="Radical_SAM"/>
    <property type="match status" value="1"/>
</dbReference>
<dbReference type="SFLD" id="SFLDG01082">
    <property type="entry name" value="B12-binding_domain_containing"/>
    <property type="match status" value="1"/>
</dbReference>
<dbReference type="GO" id="GO:0003824">
    <property type="term" value="F:catalytic activity"/>
    <property type="evidence" value="ECO:0007669"/>
    <property type="project" value="InterPro"/>
</dbReference>
<dbReference type="RefSeq" id="WP_068748938.1">
    <property type="nucleotide sequence ID" value="NZ_LOHZ01000040.1"/>
</dbReference>
<dbReference type="Pfam" id="PF19864">
    <property type="entry name" value="Radical_SAM_N2"/>
    <property type="match status" value="1"/>
</dbReference>
<keyword evidence="3" id="KW-1185">Reference proteome</keyword>
<dbReference type="EMBL" id="LOHZ01000040">
    <property type="protein sequence ID" value="KYO64767.1"/>
    <property type="molecule type" value="Genomic_DNA"/>
</dbReference>
<proteinExistence type="predicted"/>
<gene>
    <name evidence="2" type="ORF">ATZ99_18250</name>
</gene>
<reference evidence="2 3" key="1">
    <citation type="submission" date="2015-12" db="EMBL/GenBank/DDBJ databases">
        <title>Draft genome of Thermovenabulum gondwanense isolated from a red thermophilic microbial mat colonisisng an outflow channel of a bore well.</title>
        <authorList>
            <person name="Patel B.K."/>
        </authorList>
    </citation>
    <scope>NUCLEOTIDE SEQUENCE [LARGE SCALE GENOMIC DNA]</scope>
    <source>
        <strain evidence="2 3">R270</strain>
    </source>
</reference>
<dbReference type="InterPro" id="IPR007197">
    <property type="entry name" value="rSAM"/>
</dbReference>
<dbReference type="InterPro" id="IPR023404">
    <property type="entry name" value="rSAM_horseshoe"/>
</dbReference>
<dbReference type="PROSITE" id="PS51918">
    <property type="entry name" value="RADICAL_SAM"/>
    <property type="match status" value="1"/>
</dbReference>
<dbReference type="PATRIC" id="fig|520767.4.peg.1947"/>
<dbReference type="InterPro" id="IPR006638">
    <property type="entry name" value="Elp3/MiaA/NifB-like_rSAM"/>
</dbReference>
<dbReference type="GO" id="GO:0051536">
    <property type="term" value="F:iron-sulfur cluster binding"/>
    <property type="evidence" value="ECO:0007669"/>
    <property type="project" value="InterPro"/>
</dbReference>
<evidence type="ECO:0000313" key="3">
    <source>
        <dbReference type="Proteomes" id="UP000075737"/>
    </source>
</evidence>
<name>A0A162MA47_9FIRM</name>
<dbReference type="InterPro" id="IPR058240">
    <property type="entry name" value="rSAM_sf"/>
</dbReference>
<dbReference type="SUPFAM" id="SSF102114">
    <property type="entry name" value="Radical SAM enzymes"/>
    <property type="match status" value="1"/>
</dbReference>
<dbReference type="Gene3D" id="3.40.50.280">
    <property type="entry name" value="Cobalamin-binding domain"/>
    <property type="match status" value="1"/>
</dbReference>
<evidence type="ECO:0000313" key="2">
    <source>
        <dbReference type="EMBL" id="KYO64767.1"/>
    </source>
</evidence>
<dbReference type="STRING" id="520767.ATZ99_18250"/>
<dbReference type="InterPro" id="IPR023862">
    <property type="entry name" value="CHP03960_rSAM"/>
</dbReference>
<dbReference type="InterPro" id="IPR045784">
    <property type="entry name" value="Radical_SAM_N2"/>
</dbReference>
<dbReference type="SMART" id="SM00729">
    <property type="entry name" value="Elp3"/>
    <property type="match status" value="1"/>
</dbReference>
<comment type="caution">
    <text evidence="2">The sequence shown here is derived from an EMBL/GenBank/DDBJ whole genome shotgun (WGS) entry which is preliminary data.</text>
</comment>
<dbReference type="PANTHER" id="PTHR42731:SF1">
    <property type="entry name" value="RADICAL SAM DOMAIN PROTEIN"/>
    <property type="match status" value="1"/>
</dbReference>
<dbReference type="Gene3D" id="3.80.30.20">
    <property type="entry name" value="tm_1862 like domain"/>
    <property type="match status" value="1"/>
</dbReference>
<dbReference type="NCBIfam" id="TIGR03960">
    <property type="entry name" value="rSAM_fuse_unch"/>
    <property type="match status" value="1"/>
</dbReference>
<dbReference type="AlphaFoldDB" id="A0A162MA47"/>
<accession>A0A162MA47</accession>
<feature type="domain" description="Radical SAM core" evidence="1">
    <location>
        <begin position="256"/>
        <end position="491"/>
    </location>
</feature>
<dbReference type="CDD" id="cd01335">
    <property type="entry name" value="Radical_SAM"/>
    <property type="match status" value="1"/>
</dbReference>
<organism evidence="2 3">
    <name type="scientific">Thermovenabulum gondwanense</name>
    <dbReference type="NCBI Taxonomy" id="520767"/>
    <lineage>
        <taxon>Bacteria</taxon>
        <taxon>Bacillati</taxon>
        <taxon>Bacillota</taxon>
        <taxon>Clostridia</taxon>
        <taxon>Thermosediminibacterales</taxon>
        <taxon>Thermosediminibacteraceae</taxon>
        <taxon>Thermovenabulum</taxon>
    </lineage>
</organism>
<dbReference type="Proteomes" id="UP000075737">
    <property type="component" value="Unassembled WGS sequence"/>
</dbReference>